<dbReference type="SUPFAM" id="SSF56300">
    <property type="entry name" value="Metallo-dependent phosphatases"/>
    <property type="match status" value="1"/>
</dbReference>
<dbReference type="SUPFAM" id="SSF55816">
    <property type="entry name" value="5'-nucleotidase (syn. UDP-sugar hydrolase), C-terminal domain"/>
    <property type="match status" value="1"/>
</dbReference>
<evidence type="ECO:0000256" key="1">
    <source>
        <dbReference type="ARBA" id="ARBA00022729"/>
    </source>
</evidence>
<protein>
    <submittedName>
        <fullName evidence="5">Bifunctional metallophosphatase/5'-nucleotidase</fullName>
    </submittedName>
</protein>
<dbReference type="RefSeq" id="WP_382355580.1">
    <property type="nucleotide sequence ID" value="NZ_JBHSMC010000043.1"/>
</dbReference>
<evidence type="ECO:0000259" key="3">
    <source>
        <dbReference type="Pfam" id="PF00149"/>
    </source>
</evidence>
<evidence type="ECO:0000256" key="2">
    <source>
        <dbReference type="RuleBase" id="RU362119"/>
    </source>
</evidence>
<organism evidence="5 6">
    <name type="scientific">Lederbergia graminis</name>
    <dbReference type="NCBI Taxonomy" id="735518"/>
    <lineage>
        <taxon>Bacteria</taxon>
        <taxon>Bacillati</taxon>
        <taxon>Bacillota</taxon>
        <taxon>Bacilli</taxon>
        <taxon>Bacillales</taxon>
        <taxon>Bacillaceae</taxon>
        <taxon>Lederbergia</taxon>
    </lineage>
</organism>
<dbReference type="Pfam" id="PF02872">
    <property type="entry name" value="5_nucleotid_C"/>
    <property type="match status" value="1"/>
</dbReference>
<proteinExistence type="inferred from homology"/>
<dbReference type="PANTHER" id="PTHR11575:SF23">
    <property type="entry name" value="5-NUCLEOTIDASE FAMILY PROTEIN"/>
    <property type="match status" value="1"/>
</dbReference>
<keyword evidence="1" id="KW-0732">Signal</keyword>
<gene>
    <name evidence="5" type="ORF">ACFPM4_19505</name>
</gene>
<dbReference type="Gene3D" id="3.90.780.10">
    <property type="entry name" value="5'-Nucleotidase, C-terminal domain"/>
    <property type="match status" value="1"/>
</dbReference>
<comment type="caution">
    <text evidence="5">The sequence shown here is derived from an EMBL/GenBank/DDBJ whole genome shotgun (WGS) entry which is preliminary data.</text>
</comment>
<dbReference type="Pfam" id="PF00149">
    <property type="entry name" value="Metallophos"/>
    <property type="match status" value="1"/>
</dbReference>
<dbReference type="InterPro" id="IPR036907">
    <property type="entry name" value="5'-Nucleotdase_C_sf"/>
</dbReference>
<keyword evidence="2" id="KW-0378">Hydrolase</keyword>
<dbReference type="PANTHER" id="PTHR11575">
    <property type="entry name" value="5'-NUCLEOTIDASE-RELATED"/>
    <property type="match status" value="1"/>
</dbReference>
<dbReference type="InterPro" id="IPR011240">
    <property type="entry name" value="Pesterase_YunD"/>
</dbReference>
<dbReference type="PIRSF" id="PIRSF036361">
    <property type="entry name" value="YunD"/>
    <property type="match status" value="1"/>
</dbReference>
<keyword evidence="2" id="KW-0547">Nucleotide-binding</keyword>
<dbReference type="Proteomes" id="UP001596147">
    <property type="component" value="Unassembled WGS sequence"/>
</dbReference>
<feature type="domain" description="5'-Nucleotidase C-terminal" evidence="4">
    <location>
        <begin position="282"/>
        <end position="413"/>
    </location>
</feature>
<comment type="similarity">
    <text evidence="2">Belongs to the 5'-nucleotidase family.</text>
</comment>
<dbReference type="EMBL" id="JBHSMC010000043">
    <property type="protein sequence ID" value="MFC5466916.1"/>
    <property type="molecule type" value="Genomic_DNA"/>
</dbReference>
<evidence type="ECO:0000313" key="5">
    <source>
        <dbReference type="EMBL" id="MFC5466916.1"/>
    </source>
</evidence>
<dbReference type="Gene3D" id="3.60.21.10">
    <property type="match status" value="1"/>
</dbReference>
<sequence>MIEKIHIYHTNDLHSHFENWPRIEAFIKQRKQQHELEGEEVFLFDIGDFSDRFHPYTEATMGKGNTKLLNNAQYTAVTIGNNEGITMPHQGLASLYEEANFDVIVANLYLPEQKRPDWVLPYQIYETKKGTRIGVTAVTTYYKKLYGLLGWELSEPFTELTMQINEMKDKTDMIILLSHLGIHDDEKIAEQYPEIDLILGAHTHHYFLEGKQTDNAFMAAAGKYGRYVGYVQLEIQNRIQMEATLYETELLPSVQDEEEKIQSFLDKGKQLLNETVTYMDNSLSFSWKEPSPLAELLCEALHEWCNADCTLINSGVVLTPLNSGRITKYDLHQMLPHPINPCIVELSGAELKEILLHAEDESWSKLPVIGLGFRGSVMGNFVTKGVFIDNNEVFMNQKPLEPENMYKLATTDMFTFGKFFPEIQRSQIKQYLMPEFLRDIMEWKLKQMSI</sequence>
<dbReference type="InterPro" id="IPR008334">
    <property type="entry name" value="5'-Nucleotdase_C"/>
</dbReference>
<evidence type="ECO:0000313" key="6">
    <source>
        <dbReference type="Proteomes" id="UP001596147"/>
    </source>
</evidence>
<dbReference type="InterPro" id="IPR004843">
    <property type="entry name" value="Calcineurin-like_PHP"/>
</dbReference>
<dbReference type="CDD" id="cd00845">
    <property type="entry name" value="MPP_UshA_N_like"/>
    <property type="match status" value="1"/>
</dbReference>
<evidence type="ECO:0000259" key="4">
    <source>
        <dbReference type="Pfam" id="PF02872"/>
    </source>
</evidence>
<name>A0ABW0LNK7_9BACI</name>
<dbReference type="InterPro" id="IPR006179">
    <property type="entry name" value="5_nucleotidase/apyrase"/>
</dbReference>
<accession>A0ABW0LNK7</accession>
<reference evidence="6" key="1">
    <citation type="journal article" date="2019" name="Int. J. Syst. Evol. Microbiol.">
        <title>The Global Catalogue of Microorganisms (GCM) 10K type strain sequencing project: providing services to taxonomists for standard genome sequencing and annotation.</title>
        <authorList>
            <consortium name="The Broad Institute Genomics Platform"/>
            <consortium name="The Broad Institute Genome Sequencing Center for Infectious Disease"/>
            <person name="Wu L."/>
            <person name="Ma J."/>
        </authorList>
    </citation>
    <scope>NUCLEOTIDE SEQUENCE [LARGE SCALE GENOMIC DNA]</scope>
    <source>
        <strain evidence="6">CGMCC 1.12237</strain>
    </source>
</reference>
<keyword evidence="6" id="KW-1185">Reference proteome</keyword>
<dbReference type="InterPro" id="IPR029052">
    <property type="entry name" value="Metallo-depent_PP-like"/>
</dbReference>
<dbReference type="PRINTS" id="PR01607">
    <property type="entry name" value="APYRASEFAMLY"/>
</dbReference>
<feature type="domain" description="Calcineurin-like phosphoesterase" evidence="3">
    <location>
        <begin position="6"/>
        <end position="206"/>
    </location>
</feature>